<evidence type="ECO:0000313" key="6">
    <source>
        <dbReference type="Proteomes" id="UP000823872"/>
    </source>
</evidence>
<dbReference type="Pfam" id="PF07686">
    <property type="entry name" value="V-set"/>
    <property type="match status" value="1"/>
</dbReference>
<sequence>MISRSVSSSPPSGSVLTARSLEPVSDSVSPSLSAPPLFMLCVAGEAELQVIQPEKSVSAAAGEAATLHCTVTSLIPTGKVEWFRGTGPGRESIFITNVSDATRRNNLDFSICISNIAPAEAGTYYCVKFQKGTPDVELKSGPGTRVFVHGKSRSLKTQPVVLRQITSSRLLAQGSPFVRPVSRQS</sequence>
<dbReference type="Ensembl" id="ENSFCTT00005085347.1">
    <property type="protein sequence ID" value="ENSFCTP00005058188.1"/>
    <property type="gene ID" value="ENSFCTG00005030634.1"/>
</dbReference>
<feature type="region of interest" description="Disordered" evidence="3">
    <location>
        <begin position="1"/>
        <end position="20"/>
    </location>
</feature>
<keyword evidence="2" id="KW-0325">Glycoprotein</keyword>
<feature type="domain" description="Ig-like" evidence="4">
    <location>
        <begin position="30"/>
        <end position="126"/>
    </location>
</feature>
<dbReference type="InterPro" id="IPR013783">
    <property type="entry name" value="Ig-like_fold"/>
</dbReference>
<dbReference type="PROSITE" id="PS50835">
    <property type="entry name" value="IG_LIKE"/>
    <property type="match status" value="1"/>
</dbReference>
<dbReference type="PANTHER" id="PTHR19971">
    <property type="entry name" value="SIGNAL-REGULATORY PROTEIN BETA"/>
    <property type="match status" value="1"/>
</dbReference>
<dbReference type="InterPro" id="IPR013106">
    <property type="entry name" value="Ig_V-set"/>
</dbReference>
<dbReference type="InterPro" id="IPR003599">
    <property type="entry name" value="Ig_sub"/>
</dbReference>
<evidence type="ECO:0000256" key="2">
    <source>
        <dbReference type="ARBA" id="ARBA00023180"/>
    </source>
</evidence>
<dbReference type="SMART" id="SM00409">
    <property type="entry name" value="IG"/>
    <property type="match status" value="1"/>
</dbReference>
<dbReference type="InterPro" id="IPR007110">
    <property type="entry name" value="Ig-like_dom"/>
</dbReference>
<reference evidence="5" key="3">
    <citation type="submission" date="2025-09" db="UniProtKB">
        <authorList>
            <consortium name="Ensembl"/>
        </authorList>
    </citation>
    <scope>IDENTIFICATION</scope>
    <source>
        <strain evidence="5">breed Abyssinian</strain>
    </source>
</reference>
<dbReference type="GeneTree" id="ENSGT00960000186656"/>
<dbReference type="InterPro" id="IPR051755">
    <property type="entry name" value="Ig-like_CS_Receptor"/>
</dbReference>
<dbReference type="Gene3D" id="2.60.40.10">
    <property type="entry name" value="Immunoglobulins"/>
    <property type="match status" value="1"/>
</dbReference>
<evidence type="ECO:0000259" key="4">
    <source>
        <dbReference type="PROSITE" id="PS50835"/>
    </source>
</evidence>
<proteinExistence type="predicted"/>
<dbReference type="SUPFAM" id="SSF48726">
    <property type="entry name" value="Immunoglobulin"/>
    <property type="match status" value="1"/>
</dbReference>
<keyword evidence="6" id="KW-1185">Reference proteome</keyword>
<evidence type="ECO:0000256" key="1">
    <source>
        <dbReference type="ARBA" id="ARBA00023157"/>
    </source>
</evidence>
<evidence type="ECO:0000313" key="5">
    <source>
        <dbReference type="Ensembl" id="ENSFCTP00005058188.1"/>
    </source>
</evidence>
<accession>A0ABI8AG37</accession>
<reference evidence="5 6" key="1">
    <citation type="submission" date="2021-02" db="EMBL/GenBank/DDBJ databases">
        <title>Safari Cat Assemblies.</title>
        <authorList>
            <person name="Bredemeyer K.R."/>
            <person name="Murphy W.J."/>
        </authorList>
    </citation>
    <scope>NUCLEOTIDE SEQUENCE [LARGE SCALE GENOMIC DNA]</scope>
</reference>
<keyword evidence="1" id="KW-1015">Disulfide bond</keyword>
<protein>
    <recommendedName>
        <fullName evidence="4">Ig-like domain-containing protein</fullName>
    </recommendedName>
</protein>
<evidence type="ECO:0000256" key="3">
    <source>
        <dbReference type="SAM" id="MobiDB-lite"/>
    </source>
</evidence>
<organism evidence="5 6">
    <name type="scientific">Felis catus</name>
    <name type="common">Cat</name>
    <name type="synonym">Felis silvestris catus</name>
    <dbReference type="NCBI Taxonomy" id="9685"/>
    <lineage>
        <taxon>Eukaryota</taxon>
        <taxon>Metazoa</taxon>
        <taxon>Chordata</taxon>
        <taxon>Craniata</taxon>
        <taxon>Vertebrata</taxon>
        <taxon>Euteleostomi</taxon>
        <taxon>Mammalia</taxon>
        <taxon>Eutheria</taxon>
        <taxon>Laurasiatheria</taxon>
        <taxon>Carnivora</taxon>
        <taxon>Feliformia</taxon>
        <taxon>Felidae</taxon>
        <taxon>Felinae</taxon>
        <taxon>Felis</taxon>
    </lineage>
</organism>
<reference evidence="5" key="2">
    <citation type="submission" date="2025-08" db="UniProtKB">
        <authorList>
            <consortium name="Ensembl"/>
        </authorList>
    </citation>
    <scope>IDENTIFICATION</scope>
    <source>
        <strain evidence="5">breed Abyssinian</strain>
    </source>
</reference>
<feature type="compositionally biased region" description="Low complexity" evidence="3">
    <location>
        <begin position="1"/>
        <end position="15"/>
    </location>
</feature>
<name>A0ABI8AG37_FELCA</name>
<dbReference type="InterPro" id="IPR036179">
    <property type="entry name" value="Ig-like_dom_sf"/>
</dbReference>
<dbReference type="Proteomes" id="UP000823872">
    <property type="component" value="Chromosome A3"/>
</dbReference>